<feature type="region of interest" description="Disordered" evidence="1">
    <location>
        <begin position="408"/>
        <end position="429"/>
    </location>
</feature>
<feature type="region of interest" description="Disordered" evidence="1">
    <location>
        <begin position="1"/>
        <end position="36"/>
    </location>
</feature>
<feature type="compositionally biased region" description="Basic and acidic residues" evidence="1">
    <location>
        <begin position="418"/>
        <end position="429"/>
    </location>
</feature>
<feature type="region of interest" description="Disordered" evidence="1">
    <location>
        <begin position="183"/>
        <end position="236"/>
    </location>
</feature>
<feature type="region of interest" description="Disordered" evidence="1">
    <location>
        <begin position="503"/>
        <end position="525"/>
    </location>
</feature>
<dbReference type="AlphaFoldDB" id="U6L520"/>
<dbReference type="OrthoDB" id="348514at2759"/>
<name>U6L520_EIMTE</name>
<evidence type="ECO:0000313" key="2">
    <source>
        <dbReference type="EMBL" id="CDJ42875.1"/>
    </source>
</evidence>
<gene>
    <name evidence="2" type="ORF">ETH_00031895</name>
</gene>
<feature type="compositionally biased region" description="Pro residues" evidence="1">
    <location>
        <begin position="17"/>
        <end position="30"/>
    </location>
</feature>
<evidence type="ECO:0000256" key="1">
    <source>
        <dbReference type="SAM" id="MobiDB-lite"/>
    </source>
</evidence>
<dbReference type="VEuPathDB" id="ToxoDB:ETH2_1110400"/>
<proteinExistence type="predicted"/>
<keyword evidence="3" id="KW-1185">Reference proteome</keyword>
<feature type="region of interest" description="Disordered" evidence="1">
    <location>
        <begin position="349"/>
        <end position="395"/>
    </location>
</feature>
<organism evidence="2 3">
    <name type="scientific">Eimeria tenella</name>
    <name type="common">Coccidian parasite</name>
    <dbReference type="NCBI Taxonomy" id="5802"/>
    <lineage>
        <taxon>Eukaryota</taxon>
        <taxon>Sar</taxon>
        <taxon>Alveolata</taxon>
        <taxon>Apicomplexa</taxon>
        <taxon>Conoidasida</taxon>
        <taxon>Coccidia</taxon>
        <taxon>Eucoccidiorida</taxon>
        <taxon>Eimeriorina</taxon>
        <taxon>Eimeriidae</taxon>
        <taxon>Eimeria</taxon>
    </lineage>
</organism>
<feature type="compositionally biased region" description="Acidic residues" evidence="1">
    <location>
        <begin position="408"/>
        <end position="417"/>
    </location>
</feature>
<dbReference type="OMA" id="WMSHERE"/>
<sequence length="580" mass="62272">MGPPKGPLGGPLGDPLGGPPEAPEGPPGGPPGYCGAESLLREVEERDKKLFGVVTHARAPNKPYLYPPGLFLNRQKPPPAFRPRAPDPWDHLGAPQGGAPCFQQPEGPPKAPGAPKTQPGRQGRGPEAPWGEGFLEKKTKPKRPPSKPLSLYTLPGDAAFGPHTHCRALQPFEALPFDEYLGGPGGPWGPGGPLRTPGGPLGAPGEPPGEQRRRSGGPPWGPRGAPGSPRFPWWGGPQCRGGAPLTHEEQEGLWEFGVDFRETEELFGRQFWMSHERERSKRLRHLLQKGLAVFAADLEAEEFAADCKKYLEGSRGPPGGPPQQHASCKPAAAAAAAAARAWEDSSAAFEGPLGEAPGGPLRRHGKYPRGTPRGASHGAPRGGPPEQRGPPVPWSYYFEIGNAFEGAAEDSNEEKEFEETQKETQEPDDPRLQSILETETVRLYEAATGKLPSIFGGLRKKEKHPKDITVPFNRLKAYGQKIDSITSCRKLQDEVMQELLGPCGGSSSSSKPLQHMPPPKGVRSNPNYLLTPEKIQRAAAKLHVDVAAAAAADPFAPIERRRRALPAEPTRILGGGRYAV</sequence>
<feature type="compositionally biased region" description="Gly residues" evidence="1">
    <location>
        <begin position="183"/>
        <end position="192"/>
    </location>
</feature>
<evidence type="ECO:0000313" key="3">
    <source>
        <dbReference type="Proteomes" id="UP000030747"/>
    </source>
</evidence>
<dbReference type="RefSeq" id="XP_013233625.1">
    <property type="nucleotide sequence ID" value="XM_013378171.1"/>
</dbReference>
<protein>
    <submittedName>
        <fullName evidence="2">Uncharacterized protein</fullName>
    </submittedName>
</protein>
<dbReference type="EMBL" id="HG675741">
    <property type="protein sequence ID" value="CDJ42875.1"/>
    <property type="molecule type" value="Genomic_DNA"/>
</dbReference>
<feature type="compositionally biased region" description="Low complexity" evidence="1">
    <location>
        <begin position="349"/>
        <end position="360"/>
    </location>
</feature>
<feature type="compositionally biased region" description="Gly residues" evidence="1">
    <location>
        <begin position="7"/>
        <end position="16"/>
    </location>
</feature>
<accession>U6L520</accession>
<dbReference type="VEuPathDB" id="ToxoDB:ETH_00031895"/>
<reference evidence="2" key="1">
    <citation type="submission" date="2013-10" db="EMBL/GenBank/DDBJ databases">
        <title>Genomic analysis of the causative agents of coccidiosis in chickens.</title>
        <authorList>
            <person name="Reid A.J."/>
            <person name="Blake D."/>
            <person name="Billington K."/>
            <person name="Browne H."/>
            <person name="Dunn M."/>
            <person name="Hung S."/>
            <person name="Kawahara F."/>
            <person name="Miranda-Saavedra D."/>
            <person name="Mourier T."/>
            <person name="Nagra H."/>
            <person name="Otto T.D."/>
            <person name="Rawlings N."/>
            <person name="Sanchez A."/>
            <person name="Sanders M."/>
            <person name="Subramaniam C."/>
            <person name="Tay Y."/>
            <person name="Dear P."/>
            <person name="Doerig C."/>
            <person name="Gruber A."/>
            <person name="Parkinson J."/>
            <person name="Shirley M."/>
            <person name="Wan K.L."/>
            <person name="Berriman M."/>
            <person name="Tomley F."/>
            <person name="Pain A."/>
        </authorList>
    </citation>
    <scope>NUCLEOTIDE SEQUENCE [LARGE SCALE GENOMIC DNA]</scope>
    <source>
        <strain evidence="2">Houghton</strain>
    </source>
</reference>
<reference evidence="2" key="2">
    <citation type="submission" date="2013-10" db="EMBL/GenBank/DDBJ databases">
        <authorList>
            <person name="Aslett M."/>
        </authorList>
    </citation>
    <scope>NUCLEOTIDE SEQUENCE [LARGE SCALE GENOMIC DNA]</scope>
    <source>
        <strain evidence="2">Houghton</strain>
    </source>
</reference>
<dbReference type="GeneID" id="25255445"/>
<feature type="region of interest" description="Disordered" evidence="1">
    <location>
        <begin position="52"/>
        <end position="153"/>
    </location>
</feature>
<dbReference type="Proteomes" id="UP000030747">
    <property type="component" value="Unassembled WGS sequence"/>
</dbReference>